<reference evidence="7 8" key="1">
    <citation type="submission" date="2017-07" db="EMBL/GenBank/DDBJ databases">
        <title>Mechanisms for carbon and nitrogen cycling indicate functional differentiation within the Candidate Phyla Radiation.</title>
        <authorList>
            <person name="Danczak R.E."/>
            <person name="Johnston M.D."/>
            <person name="Kenah C."/>
            <person name="Slattery M."/>
            <person name="Wrighton K.C."/>
            <person name="Wilkins M.J."/>
        </authorList>
    </citation>
    <scope>NUCLEOTIDE SEQUENCE [LARGE SCALE GENOMIC DNA]</scope>
    <source>
        <strain evidence="7">Athens1014_28</strain>
    </source>
</reference>
<comment type="similarity">
    <text evidence="3 4">Belongs to the universal ribosomal protein uS15 family.</text>
</comment>
<keyword evidence="3 5" id="KW-0699">rRNA-binding</keyword>
<evidence type="ECO:0000313" key="8">
    <source>
        <dbReference type="Proteomes" id="UP000316495"/>
    </source>
</evidence>
<keyword evidence="2 3" id="KW-0687">Ribonucleoprotein</keyword>
<dbReference type="Pfam" id="PF00312">
    <property type="entry name" value="Ribosomal_S15"/>
    <property type="match status" value="1"/>
</dbReference>
<feature type="compositionally biased region" description="Basic and acidic residues" evidence="6">
    <location>
        <begin position="1"/>
        <end position="38"/>
    </location>
</feature>
<sequence>MVEVKEKMQLKAESKKLKVEGKSTEKPKKAVNKSEKAGDLLSKYQTHKEDTGSTEVQVVILTKKITELTKHLKEHRHDFDSRVGLLKMVGKRRRLLNYFKKTDEVRYAGLIADLKLRK</sequence>
<keyword evidence="1 3" id="KW-0689">Ribosomal protein</keyword>
<organism evidence="7 8">
    <name type="scientific">Candidatus Berkelbacteria bacterium Athens1014_28</name>
    <dbReference type="NCBI Taxonomy" id="2017145"/>
    <lineage>
        <taxon>Bacteria</taxon>
        <taxon>Candidatus Berkelbacteria</taxon>
    </lineage>
</organism>
<dbReference type="GO" id="GO:0006412">
    <property type="term" value="P:translation"/>
    <property type="evidence" value="ECO:0007669"/>
    <property type="project" value="UniProtKB-UniRule"/>
</dbReference>
<evidence type="ECO:0000256" key="3">
    <source>
        <dbReference type="HAMAP-Rule" id="MF_01343"/>
    </source>
</evidence>
<evidence type="ECO:0000256" key="2">
    <source>
        <dbReference type="ARBA" id="ARBA00023274"/>
    </source>
</evidence>
<protein>
    <recommendedName>
        <fullName evidence="3">Small ribosomal subunit protein uS15</fullName>
    </recommendedName>
</protein>
<dbReference type="GO" id="GO:0019843">
    <property type="term" value="F:rRNA binding"/>
    <property type="evidence" value="ECO:0007669"/>
    <property type="project" value="UniProtKB-UniRule"/>
</dbReference>
<proteinExistence type="inferred from homology"/>
<dbReference type="Proteomes" id="UP000316495">
    <property type="component" value="Unassembled WGS sequence"/>
</dbReference>
<dbReference type="Gene3D" id="1.10.287.10">
    <property type="entry name" value="S15/NS1, RNA-binding"/>
    <property type="match status" value="1"/>
</dbReference>
<dbReference type="InterPro" id="IPR005290">
    <property type="entry name" value="Ribosomal_uS15_bac-type"/>
</dbReference>
<comment type="function">
    <text evidence="3 5">One of the primary rRNA binding proteins, it binds directly to 16S rRNA where it helps nucleate assembly of the platform of the 30S subunit by binding and bridging several RNA helices of the 16S rRNA.</text>
</comment>
<dbReference type="Gene3D" id="6.10.250.3130">
    <property type="match status" value="1"/>
</dbReference>
<gene>
    <name evidence="3" type="primary">rpsO</name>
    <name evidence="7" type="ORF">Athens101428_506</name>
</gene>
<dbReference type="EMBL" id="VMGN01000026">
    <property type="protein sequence ID" value="TSC93872.1"/>
    <property type="molecule type" value="Genomic_DNA"/>
</dbReference>
<dbReference type="PROSITE" id="PS00362">
    <property type="entry name" value="RIBOSOMAL_S15"/>
    <property type="match status" value="1"/>
</dbReference>
<evidence type="ECO:0000256" key="4">
    <source>
        <dbReference type="RuleBase" id="RU003919"/>
    </source>
</evidence>
<keyword evidence="3 5" id="KW-0694">RNA-binding</keyword>
<dbReference type="SUPFAM" id="SSF47060">
    <property type="entry name" value="S15/NS1 RNA-binding domain"/>
    <property type="match status" value="1"/>
</dbReference>
<dbReference type="GO" id="GO:0022627">
    <property type="term" value="C:cytosolic small ribosomal subunit"/>
    <property type="evidence" value="ECO:0007669"/>
    <property type="project" value="TreeGrafter"/>
</dbReference>
<dbReference type="GO" id="GO:0003735">
    <property type="term" value="F:structural constituent of ribosome"/>
    <property type="evidence" value="ECO:0007669"/>
    <property type="project" value="InterPro"/>
</dbReference>
<dbReference type="InterPro" id="IPR000589">
    <property type="entry name" value="Ribosomal_uS15"/>
</dbReference>
<accession>A0A554LLY2</accession>
<dbReference type="AlphaFoldDB" id="A0A554LLY2"/>
<comment type="function">
    <text evidence="3">Forms an intersubunit bridge (bridge B4) with the 23S rRNA of the 50S subunit in the ribosome.</text>
</comment>
<dbReference type="PANTHER" id="PTHR23321:SF26">
    <property type="entry name" value="SMALL RIBOSOMAL SUBUNIT PROTEIN US15M"/>
    <property type="match status" value="1"/>
</dbReference>
<comment type="subunit">
    <text evidence="3">Part of the 30S ribosomal subunit. Forms a bridge to the 50S subunit in the 70S ribosome, contacting the 23S rRNA.</text>
</comment>
<dbReference type="SMART" id="SM01387">
    <property type="entry name" value="Ribosomal_S15"/>
    <property type="match status" value="1"/>
</dbReference>
<dbReference type="PANTHER" id="PTHR23321">
    <property type="entry name" value="RIBOSOMAL PROTEIN S15, BACTERIAL AND ORGANELLAR"/>
    <property type="match status" value="1"/>
</dbReference>
<dbReference type="InterPro" id="IPR009068">
    <property type="entry name" value="uS15_NS1_RNA-bd_sf"/>
</dbReference>
<comment type="caution">
    <text evidence="7">The sequence shown here is derived from an EMBL/GenBank/DDBJ whole genome shotgun (WGS) entry which is preliminary data.</text>
</comment>
<name>A0A554LLY2_9BACT</name>
<evidence type="ECO:0000256" key="1">
    <source>
        <dbReference type="ARBA" id="ARBA00022980"/>
    </source>
</evidence>
<dbReference type="NCBIfam" id="TIGR00952">
    <property type="entry name" value="S15_bact"/>
    <property type="match status" value="1"/>
</dbReference>
<evidence type="ECO:0000256" key="5">
    <source>
        <dbReference type="RuleBase" id="RU004524"/>
    </source>
</evidence>
<evidence type="ECO:0000256" key="6">
    <source>
        <dbReference type="SAM" id="MobiDB-lite"/>
    </source>
</evidence>
<feature type="region of interest" description="Disordered" evidence="6">
    <location>
        <begin position="1"/>
        <end position="48"/>
    </location>
</feature>
<evidence type="ECO:0000313" key="7">
    <source>
        <dbReference type="EMBL" id="TSC93872.1"/>
    </source>
</evidence>
<dbReference type="CDD" id="cd00353">
    <property type="entry name" value="Ribosomal_S15p_S13e"/>
    <property type="match status" value="1"/>
</dbReference>
<dbReference type="HAMAP" id="MF_01343_B">
    <property type="entry name" value="Ribosomal_uS15_B"/>
    <property type="match status" value="1"/>
</dbReference>